<keyword evidence="1" id="KW-0812">Transmembrane</keyword>
<dbReference type="AlphaFoldDB" id="A0A1Z5R7M4"/>
<dbReference type="Proteomes" id="UP000000768">
    <property type="component" value="Chromosome 8"/>
</dbReference>
<reference evidence="3" key="2">
    <citation type="journal article" date="2018" name="Plant J.">
        <title>The Sorghum bicolor reference genome: improved assembly, gene annotations, a transcriptome atlas, and signatures of genome organization.</title>
        <authorList>
            <person name="McCormick R.F."/>
            <person name="Truong S.K."/>
            <person name="Sreedasyam A."/>
            <person name="Jenkins J."/>
            <person name="Shu S."/>
            <person name="Sims D."/>
            <person name="Kennedy M."/>
            <person name="Amirebrahimi M."/>
            <person name="Weers B.D."/>
            <person name="McKinley B."/>
            <person name="Mattison A."/>
            <person name="Morishige D.T."/>
            <person name="Grimwood J."/>
            <person name="Schmutz J."/>
            <person name="Mullet J.E."/>
        </authorList>
    </citation>
    <scope>NUCLEOTIDE SEQUENCE [LARGE SCALE GENOMIC DNA]</scope>
    <source>
        <strain evidence="3">cv. BTx623</strain>
    </source>
</reference>
<dbReference type="InParanoid" id="A0A1Z5R7M4"/>
<feature type="transmembrane region" description="Helical" evidence="1">
    <location>
        <begin position="101"/>
        <end position="122"/>
    </location>
</feature>
<feature type="transmembrane region" description="Helical" evidence="1">
    <location>
        <begin position="29"/>
        <end position="46"/>
    </location>
</feature>
<evidence type="ECO:0000313" key="2">
    <source>
        <dbReference type="EMBL" id="OQU79366.1"/>
    </source>
</evidence>
<name>A0A1Z5R7M4_SORBI</name>
<dbReference type="EMBL" id="CM000767">
    <property type="protein sequence ID" value="OQU79366.1"/>
    <property type="molecule type" value="Genomic_DNA"/>
</dbReference>
<accession>A0A1Z5R7M4</accession>
<gene>
    <name evidence="2" type="ORF">SORBI_3008G134401</name>
</gene>
<dbReference type="Gramene" id="OQU79366">
    <property type="protein sequence ID" value="OQU79366"/>
    <property type="gene ID" value="SORBI_3008G134401"/>
</dbReference>
<dbReference type="OMA" id="CAAFTAM"/>
<keyword evidence="3" id="KW-1185">Reference proteome</keyword>
<keyword evidence="1" id="KW-0472">Membrane</keyword>
<organism evidence="2 3">
    <name type="scientific">Sorghum bicolor</name>
    <name type="common">Sorghum</name>
    <name type="synonym">Sorghum vulgare</name>
    <dbReference type="NCBI Taxonomy" id="4558"/>
    <lineage>
        <taxon>Eukaryota</taxon>
        <taxon>Viridiplantae</taxon>
        <taxon>Streptophyta</taxon>
        <taxon>Embryophyta</taxon>
        <taxon>Tracheophyta</taxon>
        <taxon>Spermatophyta</taxon>
        <taxon>Magnoliopsida</taxon>
        <taxon>Liliopsida</taxon>
        <taxon>Poales</taxon>
        <taxon>Poaceae</taxon>
        <taxon>PACMAD clade</taxon>
        <taxon>Panicoideae</taxon>
        <taxon>Andropogonodae</taxon>
        <taxon>Andropogoneae</taxon>
        <taxon>Sorghinae</taxon>
        <taxon>Sorghum</taxon>
    </lineage>
</organism>
<evidence type="ECO:0000256" key="1">
    <source>
        <dbReference type="SAM" id="Phobius"/>
    </source>
</evidence>
<keyword evidence="1" id="KW-1133">Transmembrane helix</keyword>
<sequence length="141" mass="13964">MPAAVTIVAGAASLAVAYGQLLSRPDDLALACAAFTAMYLMVYYAAQAMDAAGSSSGGGDGGGVDAERAPARGKRMALAMALVLYGLACAEVWDSAASREIAVAALASWCGAAAMLLVYLVVARASCCAGGCYSAVATDVP</sequence>
<evidence type="ECO:0000313" key="3">
    <source>
        <dbReference type="Proteomes" id="UP000000768"/>
    </source>
</evidence>
<reference evidence="2 3" key="1">
    <citation type="journal article" date="2009" name="Nature">
        <title>The Sorghum bicolor genome and the diversification of grasses.</title>
        <authorList>
            <person name="Paterson A.H."/>
            <person name="Bowers J.E."/>
            <person name="Bruggmann R."/>
            <person name="Dubchak I."/>
            <person name="Grimwood J."/>
            <person name="Gundlach H."/>
            <person name="Haberer G."/>
            <person name="Hellsten U."/>
            <person name="Mitros T."/>
            <person name="Poliakov A."/>
            <person name="Schmutz J."/>
            <person name="Spannagl M."/>
            <person name="Tang H."/>
            <person name="Wang X."/>
            <person name="Wicker T."/>
            <person name="Bharti A.K."/>
            <person name="Chapman J."/>
            <person name="Feltus F.A."/>
            <person name="Gowik U."/>
            <person name="Grigoriev I.V."/>
            <person name="Lyons E."/>
            <person name="Maher C.A."/>
            <person name="Martis M."/>
            <person name="Narechania A."/>
            <person name="Otillar R.P."/>
            <person name="Penning B.W."/>
            <person name="Salamov A.A."/>
            <person name="Wang Y."/>
            <person name="Zhang L."/>
            <person name="Carpita N.C."/>
            <person name="Freeling M."/>
            <person name="Gingle A.R."/>
            <person name="Hash C.T."/>
            <person name="Keller B."/>
            <person name="Klein P."/>
            <person name="Kresovich S."/>
            <person name="McCann M.C."/>
            <person name="Ming R."/>
            <person name="Peterson D.G."/>
            <person name="Mehboob-ur-Rahman"/>
            <person name="Ware D."/>
            <person name="Westhoff P."/>
            <person name="Mayer K.F."/>
            <person name="Messing J."/>
            <person name="Rokhsar D.S."/>
        </authorList>
    </citation>
    <scope>NUCLEOTIDE SEQUENCE [LARGE SCALE GENOMIC DNA]</scope>
    <source>
        <strain evidence="3">cv. BTx623</strain>
    </source>
</reference>
<proteinExistence type="predicted"/>
<protein>
    <submittedName>
        <fullName evidence="2">Uncharacterized protein</fullName>
    </submittedName>
</protein>